<feature type="transmembrane region" description="Helical" evidence="1">
    <location>
        <begin position="130"/>
        <end position="147"/>
    </location>
</feature>
<dbReference type="Proteomes" id="UP000722125">
    <property type="component" value="Unassembled WGS sequence"/>
</dbReference>
<feature type="transmembrane region" description="Helical" evidence="1">
    <location>
        <begin position="42"/>
        <end position="61"/>
    </location>
</feature>
<keyword evidence="1" id="KW-0812">Transmembrane</keyword>
<reference evidence="2 3" key="1">
    <citation type="submission" date="2021-05" db="EMBL/GenBank/DDBJ databases">
        <title>Description of Cellulomonas sp. DKR-3 sp. nov.</title>
        <authorList>
            <person name="Dahal R.H."/>
            <person name="Chaudhary D.K."/>
        </authorList>
    </citation>
    <scope>NUCLEOTIDE SEQUENCE [LARGE SCALE GENOMIC DNA]</scope>
    <source>
        <strain evidence="2 3">DKR-3</strain>
    </source>
</reference>
<keyword evidence="1" id="KW-1133">Transmembrane helix</keyword>
<organism evidence="2 3">
    <name type="scientific">Cellulomonas fulva</name>
    <dbReference type="NCBI Taxonomy" id="2835530"/>
    <lineage>
        <taxon>Bacteria</taxon>
        <taxon>Bacillati</taxon>
        <taxon>Actinomycetota</taxon>
        <taxon>Actinomycetes</taxon>
        <taxon>Micrococcales</taxon>
        <taxon>Cellulomonadaceae</taxon>
        <taxon>Cellulomonas</taxon>
    </lineage>
</organism>
<comment type="caution">
    <text evidence="2">The sequence shown here is derived from an EMBL/GenBank/DDBJ whole genome shotgun (WGS) entry which is preliminary data.</text>
</comment>
<dbReference type="RefSeq" id="WP_214352285.1">
    <property type="nucleotide sequence ID" value="NZ_JAHBOH010000002.1"/>
</dbReference>
<accession>A0ABS5U1U9</accession>
<sequence>MTADDHSTSPLEGPTPEQARALLAGSGTASGALRAQGGDRRAIALTAFAATTLMFFAGLASAAPDDAAALVLIGLYVVTGAGLWFAFVRTAPVAKPGAVRRWSRAVGWWGAAYGVALFVGLSSFRAAPAYWYVAALVVAAPLAVAASREARA</sequence>
<evidence type="ECO:0000256" key="1">
    <source>
        <dbReference type="SAM" id="Phobius"/>
    </source>
</evidence>
<keyword evidence="1" id="KW-0472">Membrane</keyword>
<feature type="transmembrane region" description="Helical" evidence="1">
    <location>
        <begin position="106"/>
        <end position="124"/>
    </location>
</feature>
<keyword evidence="3" id="KW-1185">Reference proteome</keyword>
<name>A0ABS5U1U9_9CELL</name>
<protein>
    <recommendedName>
        <fullName evidence="4">Integral membrane protein</fullName>
    </recommendedName>
</protein>
<dbReference type="EMBL" id="JAHBOH010000002">
    <property type="protein sequence ID" value="MBT0995378.1"/>
    <property type="molecule type" value="Genomic_DNA"/>
</dbReference>
<evidence type="ECO:0000313" key="3">
    <source>
        <dbReference type="Proteomes" id="UP000722125"/>
    </source>
</evidence>
<gene>
    <name evidence="2" type="ORF">KIN34_13900</name>
</gene>
<evidence type="ECO:0000313" key="2">
    <source>
        <dbReference type="EMBL" id="MBT0995378.1"/>
    </source>
</evidence>
<feature type="transmembrane region" description="Helical" evidence="1">
    <location>
        <begin position="67"/>
        <end position="86"/>
    </location>
</feature>
<evidence type="ECO:0008006" key="4">
    <source>
        <dbReference type="Google" id="ProtNLM"/>
    </source>
</evidence>
<proteinExistence type="predicted"/>